<dbReference type="PANTHER" id="PTHR37953:SF1">
    <property type="entry name" value="UPF0127 PROTEIN MJ1496"/>
    <property type="match status" value="1"/>
</dbReference>
<dbReference type="InterPro" id="IPR038695">
    <property type="entry name" value="Saro_0823-like_sf"/>
</dbReference>
<evidence type="ECO:0000313" key="1">
    <source>
        <dbReference type="EMBL" id="OGK16574.1"/>
    </source>
</evidence>
<reference evidence="1 2" key="1">
    <citation type="journal article" date="2016" name="Nat. Commun.">
        <title>Thousands of microbial genomes shed light on interconnected biogeochemical processes in an aquifer system.</title>
        <authorList>
            <person name="Anantharaman K."/>
            <person name="Brown C.T."/>
            <person name="Hug L.A."/>
            <person name="Sharon I."/>
            <person name="Castelle C.J."/>
            <person name="Probst A.J."/>
            <person name="Thomas B.C."/>
            <person name="Singh A."/>
            <person name="Wilkins M.J."/>
            <person name="Karaoz U."/>
            <person name="Brodie E.L."/>
            <person name="Williams K.H."/>
            <person name="Hubbard S.S."/>
            <person name="Banfield J.F."/>
        </authorList>
    </citation>
    <scope>NUCLEOTIDE SEQUENCE [LARGE SCALE GENOMIC DNA]</scope>
</reference>
<organism evidence="1 2">
    <name type="scientific">Candidatus Roizmanbacteria bacterium RIFCSPHIGHO2_01_FULL_39_12b</name>
    <dbReference type="NCBI Taxonomy" id="1802030"/>
    <lineage>
        <taxon>Bacteria</taxon>
        <taxon>Candidatus Roizmaniibacteriota</taxon>
    </lineage>
</organism>
<dbReference type="PANTHER" id="PTHR37953">
    <property type="entry name" value="UPF0127 PROTEIN MJ1496"/>
    <property type="match status" value="1"/>
</dbReference>
<dbReference type="Gene3D" id="2.60.120.1140">
    <property type="entry name" value="Protein of unknown function DUF192"/>
    <property type="match status" value="1"/>
</dbReference>
<evidence type="ECO:0000313" key="2">
    <source>
        <dbReference type="Proteomes" id="UP000178372"/>
    </source>
</evidence>
<dbReference type="Pfam" id="PF02643">
    <property type="entry name" value="DUF192"/>
    <property type="match status" value="1"/>
</dbReference>
<sequence>MRNSNRPQELFPGYKKTDAKIAQTTFYLYVADSANKQSKGLSNISRINPNEGMIFIFPTRGNYQFWMKDMKFSLDFLFVDGTRIVDIKRNITSQSYPETIYGSRAYDKVIEVQAGDTDNIKVGNIVKMRAWEDSNLRPSRLRRDAL</sequence>
<protein>
    <recommendedName>
        <fullName evidence="3">DUF192 domain-containing protein</fullName>
    </recommendedName>
</protein>
<dbReference type="InterPro" id="IPR003795">
    <property type="entry name" value="DUF192"/>
</dbReference>
<dbReference type="AlphaFoldDB" id="A0A1F7GCH6"/>
<evidence type="ECO:0008006" key="3">
    <source>
        <dbReference type="Google" id="ProtNLM"/>
    </source>
</evidence>
<comment type="caution">
    <text evidence="1">The sequence shown here is derived from an EMBL/GenBank/DDBJ whole genome shotgun (WGS) entry which is preliminary data.</text>
</comment>
<accession>A0A1F7GCH6</accession>
<dbReference type="Proteomes" id="UP000178372">
    <property type="component" value="Unassembled WGS sequence"/>
</dbReference>
<gene>
    <name evidence="1" type="ORF">A2690_02615</name>
</gene>
<dbReference type="EMBL" id="MFZF01000015">
    <property type="protein sequence ID" value="OGK16574.1"/>
    <property type="molecule type" value="Genomic_DNA"/>
</dbReference>
<proteinExistence type="predicted"/>
<name>A0A1F7GCH6_9BACT</name>